<organism evidence="3 4">
    <name type="scientific">Dyella kyungheensis</name>
    <dbReference type="NCBI Taxonomy" id="1242174"/>
    <lineage>
        <taxon>Bacteria</taxon>
        <taxon>Pseudomonadati</taxon>
        <taxon>Pseudomonadota</taxon>
        <taxon>Gammaproteobacteria</taxon>
        <taxon>Lysobacterales</taxon>
        <taxon>Rhodanobacteraceae</taxon>
        <taxon>Dyella</taxon>
    </lineage>
</organism>
<feature type="region of interest" description="Disordered" evidence="1">
    <location>
        <begin position="207"/>
        <end position="233"/>
    </location>
</feature>
<proteinExistence type="predicted"/>
<dbReference type="Proteomes" id="UP001430065">
    <property type="component" value="Unassembled WGS sequence"/>
</dbReference>
<evidence type="ECO:0000313" key="3">
    <source>
        <dbReference type="EMBL" id="MBM7120938.1"/>
    </source>
</evidence>
<dbReference type="EMBL" id="JADIKC010000003">
    <property type="protein sequence ID" value="MBM7120938.1"/>
    <property type="molecule type" value="Genomic_DNA"/>
</dbReference>
<keyword evidence="4" id="KW-1185">Reference proteome</keyword>
<evidence type="ECO:0000256" key="1">
    <source>
        <dbReference type="SAM" id="MobiDB-lite"/>
    </source>
</evidence>
<dbReference type="RefSeq" id="WP_204635370.1">
    <property type="nucleotide sequence ID" value="NZ_JADIKC010000003.1"/>
</dbReference>
<feature type="compositionally biased region" description="Polar residues" evidence="1">
    <location>
        <begin position="224"/>
        <end position="233"/>
    </location>
</feature>
<protein>
    <submittedName>
        <fullName evidence="3">Uncharacterized protein</fullName>
    </submittedName>
</protein>
<gene>
    <name evidence="3" type="ORF">ISP20_07165</name>
</gene>
<evidence type="ECO:0000313" key="4">
    <source>
        <dbReference type="Proteomes" id="UP001430065"/>
    </source>
</evidence>
<reference evidence="3 4" key="1">
    <citation type="submission" date="2020-10" db="EMBL/GenBank/DDBJ databases">
        <title>Phylogeny of dyella-like bacteria.</title>
        <authorList>
            <person name="Fu J."/>
        </authorList>
    </citation>
    <scope>NUCLEOTIDE SEQUENCE [LARGE SCALE GENOMIC DNA]</scope>
    <source>
        <strain evidence="3 4">THG-B117</strain>
    </source>
</reference>
<sequence>MKNAIGVAVVACVLAGLAQASPGVSARSPVSYQAPASWKRISDDGTSTQSESAMFEVTDGVSSKDPPVVMIRTYKQPAGLRMDNIDLVQAAKKITPGGVPISCADDGSSWRTCIFLGHVDGSKVIVLYRIGVQDGYVAEEAFLFPLAAAESDELALLTVNGQEQQQGRTTGVYAPLHSTYKTISLFNEFTKTLSINGPAPFNAKAVMGRPPEGARPTVYRWTGNPASSNSPGG</sequence>
<feature type="chain" id="PRO_5046031110" evidence="2">
    <location>
        <begin position="21"/>
        <end position="233"/>
    </location>
</feature>
<name>A0ABS2JSE2_9GAMM</name>
<accession>A0ABS2JSE2</accession>
<evidence type="ECO:0000256" key="2">
    <source>
        <dbReference type="SAM" id="SignalP"/>
    </source>
</evidence>
<keyword evidence="2" id="KW-0732">Signal</keyword>
<feature type="signal peptide" evidence="2">
    <location>
        <begin position="1"/>
        <end position="20"/>
    </location>
</feature>
<comment type="caution">
    <text evidence="3">The sequence shown here is derived from an EMBL/GenBank/DDBJ whole genome shotgun (WGS) entry which is preliminary data.</text>
</comment>